<gene>
    <name evidence="3" type="ORF">BJP51_05610</name>
</gene>
<sequence length="225" mass="24688">MSMESHHATVQGPVPVLQIVGYKNSGKTTLACRLIRALSTQGIRVGSAKHDAHHFQLDDPGTDSSRHLLHGAIETVLTSSEATRIMRKSETSLEEIVQSMYGKVDLLIAEGFKSADYPKIALIRNVNEMINLRSQATNIYMWLSWEEDANMKSVTSVVSKNTTPVLLLRDQALIDQEVLNLALSLLQSNMGIPDIREGDSLTGGAHCADWNNTGRGTEFPDEGSE</sequence>
<dbReference type="PANTHER" id="PTHR40072">
    <property type="entry name" value="MOLYBDOPTERIN-GUANINE DINUCLEOTIDE BIOSYNTHESIS ADAPTER PROTEIN-RELATED"/>
    <property type="match status" value="1"/>
</dbReference>
<dbReference type="Proteomes" id="UP000187465">
    <property type="component" value="Unassembled WGS sequence"/>
</dbReference>
<comment type="caution">
    <text evidence="3">The sequence shown here is derived from an EMBL/GenBank/DDBJ whole genome shotgun (WGS) entry which is preliminary data.</text>
</comment>
<evidence type="ECO:0000259" key="2">
    <source>
        <dbReference type="Pfam" id="PF03205"/>
    </source>
</evidence>
<protein>
    <submittedName>
        <fullName evidence="3">Molybdopterin-guanine dinucleotide biosynthesis protein B</fullName>
    </submittedName>
</protein>
<dbReference type="PANTHER" id="PTHR40072:SF1">
    <property type="entry name" value="MOLYBDOPTERIN-GUANINE DINUCLEOTIDE BIOSYNTHESIS ADAPTER PROTEIN"/>
    <property type="match status" value="1"/>
</dbReference>
<feature type="domain" description="Molybdopterin-guanine dinucleotide biosynthesis protein B (MobB)" evidence="2">
    <location>
        <begin position="16"/>
        <end position="130"/>
    </location>
</feature>
<accession>A0A1R0WXP2</accession>
<proteinExistence type="predicted"/>
<dbReference type="EMBL" id="MKQP01000056">
    <property type="protein sequence ID" value="OMD23648.1"/>
    <property type="molecule type" value="Genomic_DNA"/>
</dbReference>
<dbReference type="SUPFAM" id="SSF52540">
    <property type="entry name" value="P-loop containing nucleoside triphosphate hydrolases"/>
    <property type="match status" value="1"/>
</dbReference>
<name>A0A1R0WXP2_9BACL</name>
<dbReference type="InterPro" id="IPR052539">
    <property type="entry name" value="MGD_biosynthesis_adapter"/>
</dbReference>
<organism evidence="3 4">
    <name type="scientific">Paenibacillus odorifer</name>
    <dbReference type="NCBI Taxonomy" id="189426"/>
    <lineage>
        <taxon>Bacteria</taxon>
        <taxon>Bacillati</taxon>
        <taxon>Bacillota</taxon>
        <taxon>Bacilli</taxon>
        <taxon>Bacillales</taxon>
        <taxon>Paenibacillaceae</taxon>
        <taxon>Paenibacillus</taxon>
    </lineage>
</organism>
<evidence type="ECO:0000313" key="3">
    <source>
        <dbReference type="EMBL" id="OMD23648.1"/>
    </source>
</evidence>
<dbReference type="AlphaFoldDB" id="A0A1R0WXP2"/>
<evidence type="ECO:0000256" key="1">
    <source>
        <dbReference type="SAM" id="MobiDB-lite"/>
    </source>
</evidence>
<dbReference type="InterPro" id="IPR027417">
    <property type="entry name" value="P-loop_NTPase"/>
</dbReference>
<dbReference type="GO" id="GO:0006777">
    <property type="term" value="P:Mo-molybdopterin cofactor biosynthetic process"/>
    <property type="evidence" value="ECO:0007669"/>
    <property type="project" value="InterPro"/>
</dbReference>
<dbReference type="Gene3D" id="3.40.50.300">
    <property type="entry name" value="P-loop containing nucleotide triphosphate hydrolases"/>
    <property type="match status" value="1"/>
</dbReference>
<reference evidence="3 4" key="1">
    <citation type="submission" date="2016-10" db="EMBL/GenBank/DDBJ databases">
        <title>Paenibacillus species isolates.</title>
        <authorList>
            <person name="Beno S.M."/>
        </authorList>
    </citation>
    <scope>NUCLEOTIDE SEQUENCE [LARGE SCALE GENOMIC DNA]</scope>
    <source>
        <strain evidence="3 4">FSL H7-0604</strain>
    </source>
</reference>
<dbReference type="NCBIfam" id="TIGR00176">
    <property type="entry name" value="mobB"/>
    <property type="match status" value="1"/>
</dbReference>
<feature type="region of interest" description="Disordered" evidence="1">
    <location>
        <begin position="206"/>
        <end position="225"/>
    </location>
</feature>
<dbReference type="Pfam" id="PF03205">
    <property type="entry name" value="MobB"/>
    <property type="match status" value="1"/>
</dbReference>
<evidence type="ECO:0000313" key="4">
    <source>
        <dbReference type="Proteomes" id="UP000187465"/>
    </source>
</evidence>
<dbReference type="InterPro" id="IPR004435">
    <property type="entry name" value="MobB_dom"/>
</dbReference>
<dbReference type="GO" id="GO:0005525">
    <property type="term" value="F:GTP binding"/>
    <property type="evidence" value="ECO:0007669"/>
    <property type="project" value="InterPro"/>
</dbReference>